<dbReference type="InterPro" id="IPR020843">
    <property type="entry name" value="ER"/>
</dbReference>
<proteinExistence type="inferred from homology"/>
<dbReference type="Gene3D" id="3.90.180.10">
    <property type="entry name" value="Medium-chain alcohol dehydrogenases, catalytic domain"/>
    <property type="match status" value="1"/>
</dbReference>
<evidence type="ECO:0000256" key="4">
    <source>
        <dbReference type="ARBA" id="ARBA00022833"/>
    </source>
</evidence>
<dbReference type="CDD" id="cd08278">
    <property type="entry name" value="benzyl_alcohol_DH"/>
    <property type="match status" value="1"/>
</dbReference>
<dbReference type="SUPFAM" id="SSF50129">
    <property type="entry name" value="GroES-like"/>
    <property type="match status" value="1"/>
</dbReference>
<protein>
    <submittedName>
        <fullName evidence="8">Alcohol dehydrogenase class III</fullName>
        <ecNumber evidence="8">1.1.1.1</ecNumber>
    </submittedName>
</protein>
<gene>
    <name evidence="8" type="ORF">AVDCRST_MAG46-2211</name>
</gene>
<dbReference type="Pfam" id="PF00107">
    <property type="entry name" value="ADH_zinc_N"/>
    <property type="match status" value="1"/>
</dbReference>
<evidence type="ECO:0000259" key="7">
    <source>
        <dbReference type="SMART" id="SM00829"/>
    </source>
</evidence>
<dbReference type="PROSITE" id="PS00059">
    <property type="entry name" value="ADH_ZINC"/>
    <property type="match status" value="1"/>
</dbReference>
<dbReference type="Gene3D" id="3.40.50.720">
    <property type="entry name" value="NAD(P)-binding Rossmann-like Domain"/>
    <property type="match status" value="1"/>
</dbReference>
<evidence type="ECO:0000256" key="3">
    <source>
        <dbReference type="ARBA" id="ARBA00022723"/>
    </source>
</evidence>
<name>A0A6J4LZ66_9ACTN</name>
<comment type="similarity">
    <text evidence="2 6">Belongs to the zinc-containing alcohol dehydrogenase family.</text>
</comment>
<dbReference type="PANTHER" id="PTHR43350:SF2">
    <property type="entry name" value="GROES-LIKE ZINC-BINDING ALCOHOL DEHYDROGENASE FAMILY PROTEIN"/>
    <property type="match status" value="1"/>
</dbReference>
<dbReference type="EC" id="1.1.1.1" evidence="8"/>
<dbReference type="SMART" id="SM00829">
    <property type="entry name" value="PKS_ER"/>
    <property type="match status" value="1"/>
</dbReference>
<sequence length="373" mass="38492">MSPPATCAIVREPGGPFLLEQVELSGPRPDEVLVEVVAAGMCHTDLLVRDSRPDSLPAVLGHEGAGVVRETGSAVRSVTTGDKVVLSFPSCGECARCLTGRSAYCDFIAGLKFGCCRADGSVATTDTGGRPVGDHFFGQSSFGTLSVANARSVVKVPDDVDLRVAGPLACGVQTGAGAILDVLRVRPGSSVAVFGTGSVGLCAVMAARLCGATTIVAVNRRASRLELAAEFGATHLVAPQQVDSVEAIRDATGGRGVEFALETTGVPDVLTQAVRSLDSLGTCAYVGTAPPGVTGGIMMLESMMKGLTVRGVLQGDSTPSRMIPRLLLLNRRGLLPFDRLLTHYRLDDINQAAADCSSGDVVKPVIVMDGDVA</sequence>
<comment type="cofactor">
    <cofactor evidence="1 6">
        <name>Zn(2+)</name>
        <dbReference type="ChEBI" id="CHEBI:29105"/>
    </cofactor>
</comment>
<evidence type="ECO:0000256" key="6">
    <source>
        <dbReference type="RuleBase" id="RU361277"/>
    </source>
</evidence>
<dbReference type="GO" id="GO:0008270">
    <property type="term" value="F:zinc ion binding"/>
    <property type="evidence" value="ECO:0007669"/>
    <property type="project" value="InterPro"/>
</dbReference>
<dbReference type="InterPro" id="IPR013149">
    <property type="entry name" value="ADH-like_C"/>
</dbReference>
<dbReference type="PANTHER" id="PTHR43350">
    <property type="entry name" value="NAD-DEPENDENT ALCOHOL DEHYDROGENASE"/>
    <property type="match status" value="1"/>
</dbReference>
<evidence type="ECO:0000256" key="1">
    <source>
        <dbReference type="ARBA" id="ARBA00001947"/>
    </source>
</evidence>
<evidence type="ECO:0000256" key="2">
    <source>
        <dbReference type="ARBA" id="ARBA00008072"/>
    </source>
</evidence>
<evidence type="ECO:0000313" key="8">
    <source>
        <dbReference type="EMBL" id="CAA9344783.1"/>
    </source>
</evidence>
<evidence type="ECO:0000256" key="5">
    <source>
        <dbReference type="ARBA" id="ARBA00023002"/>
    </source>
</evidence>
<reference evidence="8" key="1">
    <citation type="submission" date="2020-02" db="EMBL/GenBank/DDBJ databases">
        <authorList>
            <person name="Meier V. D."/>
        </authorList>
    </citation>
    <scope>NUCLEOTIDE SEQUENCE</scope>
    <source>
        <strain evidence="8">AVDCRST_MAG46</strain>
    </source>
</reference>
<dbReference type="EMBL" id="CADCUD010000150">
    <property type="protein sequence ID" value="CAA9344783.1"/>
    <property type="molecule type" value="Genomic_DNA"/>
</dbReference>
<feature type="domain" description="Enoyl reductase (ER)" evidence="7">
    <location>
        <begin position="14"/>
        <end position="366"/>
    </location>
</feature>
<keyword evidence="5 8" id="KW-0560">Oxidoreductase</keyword>
<dbReference type="InterPro" id="IPR002328">
    <property type="entry name" value="ADH_Zn_CS"/>
</dbReference>
<organism evidence="8">
    <name type="scientific">uncultured Nocardioidaceae bacterium</name>
    <dbReference type="NCBI Taxonomy" id="253824"/>
    <lineage>
        <taxon>Bacteria</taxon>
        <taxon>Bacillati</taxon>
        <taxon>Actinomycetota</taxon>
        <taxon>Actinomycetes</taxon>
        <taxon>Propionibacteriales</taxon>
        <taxon>Nocardioidaceae</taxon>
        <taxon>environmental samples</taxon>
    </lineage>
</organism>
<dbReference type="SUPFAM" id="SSF51735">
    <property type="entry name" value="NAD(P)-binding Rossmann-fold domains"/>
    <property type="match status" value="1"/>
</dbReference>
<accession>A0A6J4LZ66</accession>
<dbReference type="InterPro" id="IPR011032">
    <property type="entry name" value="GroES-like_sf"/>
</dbReference>
<keyword evidence="3 6" id="KW-0479">Metal-binding</keyword>
<dbReference type="InterPro" id="IPR013154">
    <property type="entry name" value="ADH-like_N"/>
</dbReference>
<dbReference type="GO" id="GO:0004022">
    <property type="term" value="F:alcohol dehydrogenase (NAD+) activity"/>
    <property type="evidence" value="ECO:0007669"/>
    <property type="project" value="UniProtKB-EC"/>
</dbReference>
<dbReference type="AlphaFoldDB" id="A0A6J4LZ66"/>
<dbReference type="InterPro" id="IPR036291">
    <property type="entry name" value="NAD(P)-bd_dom_sf"/>
</dbReference>
<keyword evidence="4 6" id="KW-0862">Zinc</keyword>
<dbReference type="FunFam" id="3.40.50.720:FF:000003">
    <property type="entry name" value="S-(hydroxymethyl)glutathione dehydrogenase"/>
    <property type="match status" value="1"/>
</dbReference>
<dbReference type="Pfam" id="PF08240">
    <property type="entry name" value="ADH_N"/>
    <property type="match status" value="1"/>
</dbReference>